<reference evidence="7 9" key="2">
    <citation type="submission" date="2023-11" db="EMBL/GenBank/DDBJ databases">
        <title>MicrobeMod: A computational toolkit for identifying prokaryotic methylation and restriction-modification with nanopore sequencing.</title>
        <authorList>
            <person name="Crits-Christoph A."/>
            <person name="Kang S.C."/>
            <person name="Lee H."/>
            <person name="Ostrov N."/>
        </authorList>
    </citation>
    <scope>NUCLEOTIDE SEQUENCE [LARGE SCALE GENOMIC DNA]</scope>
    <source>
        <strain evidence="7 9">ATCC 23090</strain>
    </source>
</reference>
<dbReference type="Pfam" id="PF00535">
    <property type="entry name" value="Glycos_transf_2"/>
    <property type="match status" value="1"/>
</dbReference>
<keyword evidence="4" id="KW-0472">Membrane</keyword>
<evidence type="ECO:0000313" key="9">
    <source>
        <dbReference type="Proteomes" id="UP001326715"/>
    </source>
</evidence>
<dbReference type="EC" id="2.4.-.-" evidence="7"/>
<keyword evidence="4" id="KW-1133">Transmembrane helix</keyword>
<dbReference type="EMBL" id="FPIZ01000002">
    <property type="protein sequence ID" value="SFW26501.1"/>
    <property type="molecule type" value="Genomic_DNA"/>
</dbReference>
<keyword evidence="4" id="KW-0812">Transmembrane</keyword>
<dbReference type="AlphaFoldDB" id="A0A1K1MU09"/>
<evidence type="ECO:0000256" key="2">
    <source>
        <dbReference type="ARBA" id="ARBA00022676"/>
    </source>
</evidence>
<name>A0A1K1MU09_9BACT</name>
<keyword evidence="2 7" id="KW-0328">Glycosyltransferase</keyword>
<dbReference type="InterPro" id="IPR001173">
    <property type="entry name" value="Glyco_trans_2-like"/>
</dbReference>
<protein>
    <submittedName>
        <fullName evidence="7">Glycosyltransferase family 2 protein</fullName>
        <ecNumber evidence="7">2.4.-.-</ecNumber>
    </submittedName>
</protein>
<dbReference type="STRING" id="1004.SAMN05661012_00877"/>
<evidence type="ECO:0000256" key="4">
    <source>
        <dbReference type="SAM" id="Phobius"/>
    </source>
</evidence>
<reference evidence="6 8" key="1">
    <citation type="submission" date="2016-11" db="EMBL/GenBank/DDBJ databases">
        <authorList>
            <person name="Jaros S."/>
            <person name="Januszkiewicz K."/>
            <person name="Wedrychowicz H."/>
        </authorList>
    </citation>
    <scope>NUCLEOTIDE SEQUENCE [LARGE SCALE GENOMIC DNA]</scope>
    <source>
        <strain evidence="6 8">DSM 784</strain>
    </source>
</reference>
<dbReference type="OrthoDB" id="9771846at2"/>
<evidence type="ECO:0000313" key="6">
    <source>
        <dbReference type="EMBL" id="SFW26501.1"/>
    </source>
</evidence>
<evidence type="ECO:0000256" key="3">
    <source>
        <dbReference type="ARBA" id="ARBA00022679"/>
    </source>
</evidence>
<accession>A0A1K1MU09</accession>
<keyword evidence="9" id="KW-1185">Reference proteome</keyword>
<dbReference type="Proteomes" id="UP000183788">
    <property type="component" value="Unassembled WGS sequence"/>
</dbReference>
<dbReference type="InterPro" id="IPR029044">
    <property type="entry name" value="Nucleotide-diphossugar_trans"/>
</dbReference>
<dbReference type="EMBL" id="CP140154">
    <property type="protein sequence ID" value="WQG91399.1"/>
    <property type="molecule type" value="Genomic_DNA"/>
</dbReference>
<dbReference type="PANTHER" id="PTHR43179">
    <property type="entry name" value="RHAMNOSYLTRANSFERASE WBBL"/>
    <property type="match status" value="1"/>
</dbReference>
<keyword evidence="3 7" id="KW-0808">Transferase</keyword>
<dbReference type="PANTHER" id="PTHR43179:SF12">
    <property type="entry name" value="GALACTOFURANOSYLTRANSFERASE GLFT2"/>
    <property type="match status" value="1"/>
</dbReference>
<proteinExistence type="inferred from homology"/>
<dbReference type="SUPFAM" id="SSF53448">
    <property type="entry name" value="Nucleotide-diphospho-sugar transferases"/>
    <property type="match status" value="1"/>
</dbReference>
<evidence type="ECO:0000259" key="5">
    <source>
        <dbReference type="Pfam" id="PF00535"/>
    </source>
</evidence>
<dbReference type="Gene3D" id="3.90.550.10">
    <property type="entry name" value="Spore Coat Polysaccharide Biosynthesis Protein SpsA, Chain A"/>
    <property type="match status" value="1"/>
</dbReference>
<feature type="domain" description="Glycosyltransferase 2-like" evidence="5">
    <location>
        <begin position="4"/>
        <end position="129"/>
    </location>
</feature>
<evidence type="ECO:0000313" key="8">
    <source>
        <dbReference type="Proteomes" id="UP000183788"/>
    </source>
</evidence>
<dbReference type="GO" id="GO:0016757">
    <property type="term" value="F:glycosyltransferase activity"/>
    <property type="evidence" value="ECO:0007669"/>
    <property type="project" value="UniProtKB-KW"/>
</dbReference>
<feature type="transmembrane region" description="Helical" evidence="4">
    <location>
        <begin position="267"/>
        <end position="287"/>
    </location>
</feature>
<evidence type="ECO:0000256" key="1">
    <source>
        <dbReference type="ARBA" id="ARBA00006739"/>
    </source>
</evidence>
<dbReference type="Proteomes" id="UP001326715">
    <property type="component" value="Chromosome"/>
</dbReference>
<dbReference type="CDD" id="cd04186">
    <property type="entry name" value="GT_2_like_c"/>
    <property type="match status" value="1"/>
</dbReference>
<comment type="similarity">
    <text evidence="1">Belongs to the glycosyltransferase 2 family.</text>
</comment>
<organism evidence="6 8">
    <name type="scientific">Chitinophaga sancti</name>
    <dbReference type="NCBI Taxonomy" id="1004"/>
    <lineage>
        <taxon>Bacteria</taxon>
        <taxon>Pseudomonadati</taxon>
        <taxon>Bacteroidota</taxon>
        <taxon>Chitinophagia</taxon>
        <taxon>Chitinophagales</taxon>
        <taxon>Chitinophagaceae</taxon>
        <taxon>Chitinophaga</taxon>
    </lineage>
</organism>
<gene>
    <name evidence="6" type="ORF">SAMN05661012_00877</name>
    <name evidence="7" type="ORF">SR876_07800</name>
</gene>
<dbReference type="RefSeq" id="WP_072357372.1">
    <property type="nucleotide sequence ID" value="NZ_CP139972.1"/>
</dbReference>
<evidence type="ECO:0000313" key="7">
    <source>
        <dbReference type="EMBL" id="WQG91399.1"/>
    </source>
</evidence>
<sequence length="334" mass="37895">MQLSVIIVNYNSHGLINDCIDTIVSQTKEISYEVIVVDNQSAAGSMAQIVARHPFVKAIEMGYNGGFSRANNVGLRAAGGEYLLLLNPDTLILNGALDKCVQRFAASEFAACGVQQLNADHSTQISGNYFMKGGLNHLLPLPYWGKVLRWVAFKMKTKVPNVQQAGSVHEVDWISGAYLMIRRSTLEKAGYMDEDFFLYAEEVEWCSRIKRIGKLAIFGDINIVHLQGETTGEAFDSEEKGYQGLFDRKALQVMLSNHVRVRKQFGVFWFLFLLLNYSFAVPVFFFGSMLENLFKGRNPFKYMAQVWGLTKNVWALWKYSPLIIRNKPHFYKVL</sequence>